<gene>
    <name evidence="3" type="ORF">E1212_20430</name>
</gene>
<dbReference type="InterPro" id="IPR036165">
    <property type="entry name" value="YefM-like_sf"/>
</dbReference>
<dbReference type="InterPro" id="IPR051416">
    <property type="entry name" value="phD-YefM_TA_antitoxins"/>
</dbReference>
<feature type="compositionally biased region" description="Acidic residues" evidence="2">
    <location>
        <begin position="78"/>
        <end position="88"/>
    </location>
</feature>
<dbReference type="SUPFAM" id="SSF143120">
    <property type="entry name" value="YefM-like"/>
    <property type="match status" value="1"/>
</dbReference>
<evidence type="ECO:0000313" key="3">
    <source>
        <dbReference type="EMBL" id="TDC48653.1"/>
    </source>
</evidence>
<dbReference type="GO" id="GO:0097351">
    <property type="term" value="F:toxin sequestering activity"/>
    <property type="evidence" value="ECO:0007669"/>
    <property type="project" value="TreeGrafter"/>
</dbReference>
<dbReference type="Gene3D" id="3.40.1620.10">
    <property type="entry name" value="YefM-like domain"/>
    <property type="match status" value="1"/>
</dbReference>
<sequence>MGEPARIPVRDLRNHVSEVLRRVEAGETLEVTVNERPVALLIPRQTRPRTLPARDFLAAVPRADGALAEQLDAAMPETTDDLDDPWRT</sequence>
<feature type="region of interest" description="Disordered" evidence="2">
    <location>
        <begin position="69"/>
        <end position="88"/>
    </location>
</feature>
<dbReference type="NCBIfam" id="TIGR01552">
    <property type="entry name" value="phd_fam"/>
    <property type="match status" value="1"/>
</dbReference>
<evidence type="ECO:0000256" key="2">
    <source>
        <dbReference type="SAM" id="MobiDB-lite"/>
    </source>
</evidence>
<reference evidence="3 4" key="1">
    <citation type="submission" date="2019-02" db="EMBL/GenBank/DDBJ databases">
        <title>Draft genome sequences of novel Actinobacteria.</title>
        <authorList>
            <person name="Sahin N."/>
            <person name="Ay H."/>
            <person name="Saygin H."/>
        </authorList>
    </citation>
    <scope>NUCLEOTIDE SEQUENCE [LARGE SCALE GENOMIC DNA]</scope>
    <source>
        <strain evidence="3 4">KC603</strain>
    </source>
</reference>
<dbReference type="PANTHER" id="PTHR35377:SF5">
    <property type="entry name" value="ANTITOXIN VAPB46"/>
    <property type="match status" value="1"/>
</dbReference>
<keyword evidence="4" id="KW-1185">Reference proteome</keyword>
<dbReference type="RefSeq" id="WP_131985848.1">
    <property type="nucleotide sequence ID" value="NZ_SMKL01000052.1"/>
</dbReference>
<comment type="caution">
    <text evidence="3">The sequence shown here is derived from an EMBL/GenBank/DDBJ whole genome shotgun (WGS) entry which is preliminary data.</text>
</comment>
<dbReference type="Proteomes" id="UP000295621">
    <property type="component" value="Unassembled WGS sequence"/>
</dbReference>
<proteinExistence type="inferred from homology"/>
<dbReference type="PANTHER" id="PTHR35377">
    <property type="entry name" value="ANTITOXIN VAPB49-RELATED-RELATED"/>
    <property type="match status" value="1"/>
</dbReference>
<name>A0A4R4RJK2_9ACTN</name>
<organism evidence="3 4">
    <name type="scientific">Jiangella ureilytica</name>
    <dbReference type="NCBI Taxonomy" id="2530374"/>
    <lineage>
        <taxon>Bacteria</taxon>
        <taxon>Bacillati</taxon>
        <taxon>Actinomycetota</taxon>
        <taxon>Actinomycetes</taxon>
        <taxon>Jiangellales</taxon>
        <taxon>Jiangellaceae</taxon>
        <taxon>Jiangella</taxon>
    </lineage>
</organism>
<dbReference type="OrthoDB" id="557859at2"/>
<dbReference type="AlphaFoldDB" id="A0A4R4RJK2"/>
<evidence type="ECO:0000313" key="4">
    <source>
        <dbReference type="Proteomes" id="UP000295621"/>
    </source>
</evidence>
<comment type="similarity">
    <text evidence="1">Belongs to the phD/YefM antitoxin family.</text>
</comment>
<dbReference type="EMBL" id="SMKL01000052">
    <property type="protein sequence ID" value="TDC48653.1"/>
    <property type="molecule type" value="Genomic_DNA"/>
</dbReference>
<evidence type="ECO:0000256" key="1">
    <source>
        <dbReference type="ARBA" id="ARBA00009981"/>
    </source>
</evidence>
<protein>
    <submittedName>
        <fullName evidence="3">Type II toxin-antitoxin system prevent-host-death family antitoxin</fullName>
    </submittedName>
</protein>
<accession>A0A4R4RJK2</accession>